<keyword evidence="5" id="KW-0653">Protein transport</keyword>
<organism evidence="9 10">
    <name type="scientific">Dioscorea zingiberensis</name>
    <dbReference type="NCBI Taxonomy" id="325984"/>
    <lineage>
        <taxon>Eukaryota</taxon>
        <taxon>Viridiplantae</taxon>
        <taxon>Streptophyta</taxon>
        <taxon>Embryophyta</taxon>
        <taxon>Tracheophyta</taxon>
        <taxon>Spermatophyta</taxon>
        <taxon>Magnoliopsida</taxon>
        <taxon>Liliopsida</taxon>
        <taxon>Dioscoreales</taxon>
        <taxon>Dioscoreaceae</taxon>
        <taxon>Dioscorea</taxon>
    </lineage>
</organism>
<evidence type="ECO:0000256" key="8">
    <source>
        <dbReference type="SAM" id="MobiDB-lite"/>
    </source>
</evidence>
<dbReference type="Proteomes" id="UP001085076">
    <property type="component" value="Miscellaneous, Linkage group lg09"/>
</dbReference>
<evidence type="ECO:0000256" key="7">
    <source>
        <dbReference type="ARBA" id="ARBA00023136"/>
    </source>
</evidence>
<dbReference type="AlphaFoldDB" id="A0A9D5BY67"/>
<dbReference type="GO" id="GO:0000139">
    <property type="term" value="C:Golgi membrane"/>
    <property type="evidence" value="ECO:0007669"/>
    <property type="project" value="UniProtKB-SubCell"/>
</dbReference>
<protein>
    <recommendedName>
        <fullName evidence="3">Conserved oligomeric Golgi complex subunit 1</fullName>
    </recommendedName>
</protein>
<comment type="caution">
    <text evidence="9">The sequence shown here is derived from an EMBL/GenBank/DDBJ whole genome shotgun (WGS) entry which is preliminary data.</text>
</comment>
<dbReference type="OrthoDB" id="46189at2759"/>
<comment type="subcellular location">
    <subcellularLocation>
        <location evidence="1">Golgi apparatus membrane</location>
        <topology evidence="1">Peripheral membrane protein</topology>
    </subcellularLocation>
</comment>
<reference evidence="9" key="1">
    <citation type="submission" date="2021-03" db="EMBL/GenBank/DDBJ databases">
        <authorList>
            <person name="Li Z."/>
            <person name="Yang C."/>
        </authorList>
    </citation>
    <scope>NUCLEOTIDE SEQUENCE</scope>
    <source>
        <strain evidence="9">Dzin_1.0</strain>
        <tissue evidence="9">Leaf</tissue>
    </source>
</reference>
<dbReference type="PANTHER" id="PTHR31658">
    <property type="entry name" value="CONSERVED OLIGOMERIC GOLGI COMPLEX SUBUNIT 1"/>
    <property type="match status" value="1"/>
</dbReference>
<evidence type="ECO:0000313" key="10">
    <source>
        <dbReference type="Proteomes" id="UP001085076"/>
    </source>
</evidence>
<evidence type="ECO:0000313" key="9">
    <source>
        <dbReference type="EMBL" id="KAJ0963142.1"/>
    </source>
</evidence>
<sequence length="124" mass="13856">MRTPTRALPASPTADPAPRDAEALFRSKPIAEIRSIEASTRLDIDAKSEELRQLVGRSYRDLIDSADSILLMRSSCDSISSNLSPHRVLPLVPLLRPLTLALPPRPRPRPRPHICPCRPRQVPR</sequence>
<dbReference type="EMBL" id="JAGGNH010000009">
    <property type="protein sequence ID" value="KAJ0963142.1"/>
    <property type="molecule type" value="Genomic_DNA"/>
</dbReference>
<evidence type="ECO:0000256" key="5">
    <source>
        <dbReference type="ARBA" id="ARBA00022927"/>
    </source>
</evidence>
<dbReference type="Pfam" id="PF08700">
    <property type="entry name" value="VPS51_Exo84_N"/>
    <property type="match status" value="1"/>
</dbReference>
<evidence type="ECO:0000256" key="1">
    <source>
        <dbReference type="ARBA" id="ARBA00004395"/>
    </source>
</evidence>
<reference evidence="9" key="2">
    <citation type="journal article" date="2022" name="Hortic Res">
        <title>The genome of Dioscorea zingiberensis sheds light on the biosynthesis, origin and evolution of the medicinally important diosgenin saponins.</title>
        <authorList>
            <person name="Li Y."/>
            <person name="Tan C."/>
            <person name="Li Z."/>
            <person name="Guo J."/>
            <person name="Li S."/>
            <person name="Chen X."/>
            <person name="Wang C."/>
            <person name="Dai X."/>
            <person name="Yang H."/>
            <person name="Song W."/>
            <person name="Hou L."/>
            <person name="Xu J."/>
            <person name="Tong Z."/>
            <person name="Xu A."/>
            <person name="Yuan X."/>
            <person name="Wang W."/>
            <person name="Yang Q."/>
            <person name="Chen L."/>
            <person name="Sun Z."/>
            <person name="Wang K."/>
            <person name="Pan B."/>
            <person name="Chen J."/>
            <person name="Bao Y."/>
            <person name="Liu F."/>
            <person name="Qi X."/>
            <person name="Gang D.R."/>
            <person name="Wen J."/>
            <person name="Li J."/>
        </authorList>
    </citation>
    <scope>NUCLEOTIDE SEQUENCE</scope>
    <source>
        <strain evidence="9">Dzin_1.0</strain>
    </source>
</reference>
<dbReference type="PANTHER" id="PTHR31658:SF0">
    <property type="entry name" value="CONSERVED OLIGOMERIC GOLGI COMPLEX SUBUNIT 1"/>
    <property type="match status" value="1"/>
</dbReference>
<comment type="similarity">
    <text evidence="2">Belongs to the COG1 family.</text>
</comment>
<keyword evidence="6" id="KW-0333">Golgi apparatus</keyword>
<keyword evidence="4" id="KW-0813">Transport</keyword>
<keyword evidence="7" id="KW-0472">Membrane</keyword>
<evidence type="ECO:0000256" key="2">
    <source>
        <dbReference type="ARBA" id="ARBA00006653"/>
    </source>
</evidence>
<proteinExistence type="inferred from homology"/>
<dbReference type="GO" id="GO:0006891">
    <property type="term" value="P:intra-Golgi vesicle-mediated transport"/>
    <property type="evidence" value="ECO:0007669"/>
    <property type="project" value="InterPro"/>
</dbReference>
<feature type="compositionally biased region" description="Low complexity" evidence="8">
    <location>
        <begin position="114"/>
        <end position="124"/>
    </location>
</feature>
<gene>
    <name evidence="9" type="ORF">J5N97_028264</name>
</gene>
<name>A0A9D5BY67_9LILI</name>
<evidence type="ECO:0000256" key="3">
    <source>
        <dbReference type="ARBA" id="ARBA00020978"/>
    </source>
</evidence>
<evidence type="ECO:0000256" key="6">
    <source>
        <dbReference type="ARBA" id="ARBA00023034"/>
    </source>
</evidence>
<feature type="region of interest" description="Disordered" evidence="8">
    <location>
        <begin position="1"/>
        <end position="20"/>
    </location>
</feature>
<dbReference type="InterPro" id="IPR033370">
    <property type="entry name" value="COG1"/>
</dbReference>
<feature type="region of interest" description="Disordered" evidence="8">
    <location>
        <begin position="102"/>
        <end position="124"/>
    </location>
</feature>
<accession>A0A9D5BY67</accession>
<evidence type="ECO:0000256" key="4">
    <source>
        <dbReference type="ARBA" id="ARBA00022448"/>
    </source>
</evidence>
<keyword evidence="10" id="KW-1185">Reference proteome</keyword>
<dbReference type="GO" id="GO:0017119">
    <property type="term" value="C:Golgi transport complex"/>
    <property type="evidence" value="ECO:0007669"/>
    <property type="project" value="InterPro"/>
</dbReference>
<dbReference type="GO" id="GO:0015031">
    <property type="term" value="P:protein transport"/>
    <property type="evidence" value="ECO:0007669"/>
    <property type="project" value="UniProtKB-KW"/>
</dbReference>